<dbReference type="Gene3D" id="6.10.140.2150">
    <property type="match status" value="1"/>
</dbReference>
<dbReference type="FunFam" id="6.10.140.2150:FF:000001">
    <property type="entry name" value="Sphingosine-1-phosphate lyase 1"/>
    <property type="match status" value="1"/>
</dbReference>
<keyword evidence="2" id="KW-1185">Reference proteome</keyword>
<dbReference type="OrthoDB" id="10254570at2759"/>
<dbReference type="EMBL" id="UYRR01032462">
    <property type="protein sequence ID" value="VDK55717.1"/>
    <property type="molecule type" value="Genomic_DNA"/>
</dbReference>
<protein>
    <submittedName>
        <fullName evidence="1">Uncharacterized protein</fullName>
    </submittedName>
</protein>
<dbReference type="Proteomes" id="UP000267096">
    <property type="component" value="Unassembled WGS sequence"/>
</dbReference>
<accession>A0A3P6R9Y6</accession>
<organism evidence="1 2">
    <name type="scientific">Anisakis simplex</name>
    <name type="common">Herring worm</name>
    <dbReference type="NCBI Taxonomy" id="6269"/>
    <lineage>
        <taxon>Eukaryota</taxon>
        <taxon>Metazoa</taxon>
        <taxon>Ecdysozoa</taxon>
        <taxon>Nematoda</taxon>
        <taxon>Chromadorea</taxon>
        <taxon>Rhabditida</taxon>
        <taxon>Spirurina</taxon>
        <taxon>Ascaridomorpha</taxon>
        <taxon>Ascaridoidea</taxon>
        <taxon>Anisakidae</taxon>
        <taxon>Anisakis</taxon>
        <taxon>Anisakis simplex complex</taxon>
    </lineage>
</organism>
<dbReference type="AlphaFoldDB" id="A0A3P6R9Y6"/>
<evidence type="ECO:0000313" key="1">
    <source>
        <dbReference type="EMBL" id="VDK55717.1"/>
    </source>
</evidence>
<sequence length="103" mass="11189">MCDLSSACEDLVTNPELQQTRTAAIYGMAAAVPDKCLVEEVSYMYLDSCYAMPAPQLPARTLSIEGRKMSLMSTQPPVFASGSPFANLSSTIDLLHRKNTPDN</sequence>
<name>A0A3P6R9Y6_ANISI</name>
<reference evidence="1 2" key="1">
    <citation type="submission" date="2018-11" db="EMBL/GenBank/DDBJ databases">
        <authorList>
            <consortium name="Pathogen Informatics"/>
        </authorList>
    </citation>
    <scope>NUCLEOTIDE SEQUENCE [LARGE SCALE GENOMIC DNA]</scope>
</reference>
<gene>
    <name evidence="1" type="ORF">ASIM_LOCUS15647</name>
</gene>
<proteinExistence type="predicted"/>
<evidence type="ECO:0000313" key="2">
    <source>
        <dbReference type="Proteomes" id="UP000267096"/>
    </source>
</evidence>